<keyword evidence="1" id="KW-0812">Transmembrane</keyword>
<dbReference type="Proteomes" id="UP000179524">
    <property type="component" value="Unassembled WGS sequence"/>
</dbReference>
<feature type="transmembrane region" description="Helical" evidence="1">
    <location>
        <begin position="70"/>
        <end position="91"/>
    </location>
</feature>
<reference evidence="2 3" key="1">
    <citation type="submission" date="2016-10" db="EMBL/GenBank/DDBJ databases">
        <title>Draft genome sequences of four alkaliphilic bacteria belonging to the Anaerobacillus genus.</title>
        <authorList>
            <person name="Bassil N.M."/>
            <person name="Lloyd J.R."/>
        </authorList>
    </citation>
    <scope>NUCLEOTIDE SEQUENCE [LARGE SCALE GENOMIC DNA]</scope>
    <source>
        <strain evidence="2 3">DSM 18345</strain>
    </source>
</reference>
<protein>
    <submittedName>
        <fullName evidence="2">Uncharacterized protein</fullName>
    </submittedName>
</protein>
<keyword evidence="3" id="KW-1185">Reference proteome</keyword>
<evidence type="ECO:0000313" key="2">
    <source>
        <dbReference type="EMBL" id="OIJ13663.1"/>
    </source>
</evidence>
<organism evidence="2 3">
    <name type="scientific">Anaerobacillus alkalilacustris</name>
    <dbReference type="NCBI Taxonomy" id="393763"/>
    <lineage>
        <taxon>Bacteria</taxon>
        <taxon>Bacillati</taxon>
        <taxon>Bacillota</taxon>
        <taxon>Bacilli</taxon>
        <taxon>Bacillales</taxon>
        <taxon>Bacillaceae</taxon>
        <taxon>Anaerobacillus</taxon>
    </lineage>
</organism>
<sequence>MSRYYDLCCQNKGQVVTIYEKTGKVLVGKIVDVDQQYVYIQPETRGVRGFGYGYYGYPGYYPYPYPYPYYPVWPVALAAIGGFALGAALFWI</sequence>
<dbReference type="RefSeq" id="WP_071309514.1">
    <property type="nucleotide sequence ID" value="NZ_MLQR01000027.1"/>
</dbReference>
<gene>
    <name evidence="2" type="ORF">BKP37_10335</name>
</gene>
<dbReference type="OrthoDB" id="2991597at2"/>
<dbReference type="EMBL" id="MLQR01000027">
    <property type="protein sequence ID" value="OIJ13663.1"/>
    <property type="molecule type" value="Genomic_DNA"/>
</dbReference>
<comment type="caution">
    <text evidence="2">The sequence shown here is derived from an EMBL/GenBank/DDBJ whole genome shotgun (WGS) entry which is preliminary data.</text>
</comment>
<accession>A0A1S2LNI0</accession>
<evidence type="ECO:0000256" key="1">
    <source>
        <dbReference type="SAM" id="Phobius"/>
    </source>
</evidence>
<evidence type="ECO:0000313" key="3">
    <source>
        <dbReference type="Proteomes" id="UP000179524"/>
    </source>
</evidence>
<keyword evidence="1" id="KW-0472">Membrane</keyword>
<dbReference type="AlphaFoldDB" id="A0A1S2LNI0"/>
<keyword evidence="1" id="KW-1133">Transmembrane helix</keyword>
<proteinExistence type="predicted"/>
<name>A0A1S2LNI0_9BACI</name>